<dbReference type="Gene3D" id="3.40.50.12370">
    <property type="match status" value="1"/>
</dbReference>
<dbReference type="AlphaFoldDB" id="A0A1G5QVI8"/>
<evidence type="ECO:0000313" key="1">
    <source>
        <dbReference type="EMBL" id="SCZ65752.1"/>
    </source>
</evidence>
<organism evidence="1 2">
    <name type="scientific">Thiohalomonas denitrificans</name>
    <dbReference type="NCBI Taxonomy" id="415747"/>
    <lineage>
        <taxon>Bacteria</taxon>
        <taxon>Pseudomonadati</taxon>
        <taxon>Pseudomonadota</taxon>
        <taxon>Gammaproteobacteria</taxon>
        <taxon>Thiohalomonadales</taxon>
        <taxon>Thiohalomonadaceae</taxon>
        <taxon>Thiohalomonas</taxon>
    </lineage>
</organism>
<accession>A0A1G5QVI8</accession>
<dbReference type="STRING" id="415747.SAMN03097708_02876"/>
<evidence type="ECO:0008006" key="3">
    <source>
        <dbReference type="Google" id="ProtNLM"/>
    </source>
</evidence>
<reference evidence="1 2" key="1">
    <citation type="submission" date="2016-10" db="EMBL/GenBank/DDBJ databases">
        <authorList>
            <person name="de Groot N.N."/>
        </authorList>
    </citation>
    <scope>NUCLEOTIDE SEQUENCE [LARGE SCALE GENOMIC DNA]</scope>
    <source>
        <strain evidence="1 2">HLD2</strain>
    </source>
</reference>
<gene>
    <name evidence="1" type="ORF">SAMN03097708_02876</name>
</gene>
<evidence type="ECO:0000313" key="2">
    <source>
        <dbReference type="Proteomes" id="UP000199648"/>
    </source>
</evidence>
<dbReference type="Proteomes" id="UP000199648">
    <property type="component" value="Unassembled WGS sequence"/>
</dbReference>
<dbReference type="EMBL" id="FMWD01000010">
    <property type="protein sequence ID" value="SCZ65752.1"/>
    <property type="molecule type" value="Genomic_DNA"/>
</dbReference>
<name>A0A1G5QVI8_9GAMM</name>
<keyword evidence="2" id="KW-1185">Reference proteome</keyword>
<dbReference type="RefSeq" id="WP_092998542.1">
    <property type="nucleotide sequence ID" value="NZ_FMWD01000010.1"/>
</dbReference>
<sequence>MSRHRFLIQARSILARMGKGLEHAHYGELRPHHEKLEQLYGYRGELRVVVALDASPRRQAFDYAVELARRERMLLDVLHVSPAAGLELPPKGLIPALLAANIDFRLTRREGELATVLLDYSRFRPDIFCIVSATRTEFVGRLQQQGVPQVVTLNDRLKA</sequence>
<dbReference type="SUPFAM" id="SSF52402">
    <property type="entry name" value="Adenine nucleotide alpha hydrolases-like"/>
    <property type="match status" value="1"/>
</dbReference>
<proteinExistence type="predicted"/>
<protein>
    <recommendedName>
        <fullName evidence="3">Universal stress protein family protein</fullName>
    </recommendedName>
</protein>